<sequence>MVLPDEQIVIVGAGCFGISTAYHLFQRGFTDVTVLDRSPTLPAPDAASNDFNRIVRSSYSDRFYTKLAREAIRSWKKVEEWGDSYHESGVLVLGCAEEPVQVGSAPIARNSSTPNPSQSPTIPVPADEPGQIPTSRTTYTDQSYANDLELGANLVRLESLEAIRGSAFPPGVRIGSSHVRGSLDNNVDGGTVSVNSGYLNHDGGWANAGKGLNLLTNRVVDLGGKLFPGCNVVDLVIGQRNEEEQPKIVGVKCADGAVFNAAVVIIATGSWTPSAFPGLELNKCCLATGQCIGMIQLTASEAELYKACPVVLDFRSGFYIFPPNEENVVKMAIHSKGYTHTIGAVSTPRTVTSDPQGGLRIPKVALKALRNNLRELYPDLAGKPFISTRLCWYNDSPDGDWIIGPHPKYAGIFMATAGSGHAYKFLPVIGRLVADSIQACMEPGLARKFAVDREHMHGDLSRAPSIAETRDGPEELNLDELCTIEDLQGDSSIKVNIPEHFLIPDIR</sequence>
<dbReference type="Proteomes" id="UP000308600">
    <property type="component" value="Unassembled WGS sequence"/>
</dbReference>
<organism evidence="1 2">
    <name type="scientific">Pluteus cervinus</name>
    <dbReference type="NCBI Taxonomy" id="181527"/>
    <lineage>
        <taxon>Eukaryota</taxon>
        <taxon>Fungi</taxon>
        <taxon>Dikarya</taxon>
        <taxon>Basidiomycota</taxon>
        <taxon>Agaricomycotina</taxon>
        <taxon>Agaricomycetes</taxon>
        <taxon>Agaricomycetidae</taxon>
        <taxon>Agaricales</taxon>
        <taxon>Pluteineae</taxon>
        <taxon>Pluteaceae</taxon>
        <taxon>Pluteus</taxon>
    </lineage>
</organism>
<gene>
    <name evidence="1" type="ORF">BDN72DRAFT_790021</name>
</gene>
<keyword evidence="2" id="KW-1185">Reference proteome</keyword>
<reference evidence="1 2" key="1">
    <citation type="journal article" date="2019" name="Nat. Ecol. Evol.">
        <title>Megaphylogeny resolves global patterns of mushroom evolution.</title>
        <authorList>
            <person name="Varga T."/>
            <person name="Krizsan K."/>
            <person name="Foldi C."/>
            <person name="Dima B."/>
            <person name="Sanchez-Garcia M."/>
            <person name="Sanchez-Ramirez S."/>
            <person name="Szollosi G.J."/>
            <person name="Szarkandi J.G."/>
            <person name="Papp V."/>
            <person name="Albert L."/>
            <person name="Andreopoulos W."/>
            <person name="Angelini C."/>
            <person name="Antonin V."/>
            <person name="Barry K.W."/>
            <person name="Bougher N.L."/>
            <person name="Buchanan P."/>
            <person name="Buyck B."/>
            <person name="Bense V."/>
            <person name="Catcheside P."/>
            <person name="Chovatia M."/>
            <person name="Cooper J."/>
            <person name="Damon W."/>
            <person name="Desjardin D."/>
            <person name="Finy P."/>
            <person name="Geml J."/>
            <person name="Haridas S."/>
            <person name="Hughes K."/>
            <person name="Justo A."/>
            <person name="Karasinski D."/>
            <person name="Kautmanova I."/>
            <person name="Kiss B."/>
            <person name="Kocsube S."/>
            <person name="Kotiranta H."/>
            <person name="LaButti K.M."/>
            <person name="Lechner B.E."/>
            <person name="Liimatainen K."/>
            <person name="Lipzen A."/>
            <person name="Lukacs Z."/>
            <person name="Mihaltcheva S."/>
            <person name="Morgado L.N."/>
            <person name="Niskanen T."/>
            <person name="Noordeloos M.E."/>
            <person name="Ohm R.A."/>
            <person name="Ortiz-Santana B."/>
            <person name="Ovrebo C."/>
            <person name="Racz N."/>
            <person name="Riley R."/>
            <person name="Savchenko A."/>
            <person name="Shiryaev A."/>
            <person name="Soop K."/>
            <person name="Spirin V."/>
            <person name="Szebenyi C."/>
            <person name="Tomsovsky M."/>
            <person name="Tulloss R.E."/>
            <person name="Uehling J."/>
            <person name="Grigoriev I.V."/>
            <person name="Vagvolgyi C."/>
            <person name="Papp T."/>
            <person name="Martin F.M."/>
            <person name="Miettinen O."/>
            <person name="Hibbett D.S."/>
            <person name="Nagy L.G."/>
        </authorList>
    </citation>
    <scope>NUCLEOTIDE SEQUENCE [LARGE SCALE GENOMIC DNA]</scope>
    <source>
        <strain evidence="1 2">NL-1719</strain>
    </source>
</reference>
<evidence type="ECO:0000313" key="1">
    <source>
        <dbReference type="EMBL" id="TFK74011.1"/>
    </source>
</evidence>
<dbReference type="EMBL" id="ML208271">
    <property type="protein sequence ID" value="TFK74011.1"/>
    <property type="molecule type" value="Genomic_DNA"/>
</dbReference>
<accession>A0ACD3B8P7</accession>
<name>A0ACD3B8P7_9AGAR</name>
<protein>
    <submittedName>
        <fullName evidence="1">FAD dependent oxidoreductase</fullName>
    </submittedName>
</protein>
<proteinExistence type="predicted"/>
<evidence type="ECO:0000313" key="2">
    <source>
        <dbReference type="Proteomes" id="UP000308600"/>
    </source>
</evidence>